<dbReference type="PRINTS" id="PR00332">
    <property type="entry name" value="HISTRIAD"/>
</dbReference>
<dbReference type="InterPro" id="IPR011146">
    <property type="entry name" value="HIT-like"/>
</dbReference>
<evidence type="ECO:0000313" key="5">
    <source>
        <dbReference type="EMBL" id="AMO68589.1"/>
    </source>
</evidence>
<sequence>MSTLFTKIIQGELPGHFVWEDEQAVAIMTIAPIQAGHVLVIPRQEVDHWDDLPEALAAHLMAVSQTIAKAIKKAFSCQRVSMMIIGLEVPHTHLHLVPINTMEDANFGNAKMAEQEDLAAAAAKIRAALAAS</sequence>
<dbReference type="RefSeq" id="WP_008249911.1">
    <property type="nucleotide sequence ID" value="NZ_CP014544.1"/>
</dbReference>
<protein>
    <submittedName>
        <fullName evidence="5">HIT family hydrolase</fullName>
    </submittedName>
</protein>
<dbReference type="GO" id="GO:0016787">
    <property type="term" value="F:hydrolase activity"/>
    <property type="evidence" value="ECO:0007669"/>
    <property type="project" value="UniProtKB-KW"/>
</dbReference>
<evidence type="ECO:0000256" key="3">
    <source>
        <dbReference type="PROSITE-ProRule" id="PRU00464"/>
    </source>
</evidence>
<feature type="domain" description="HIT" evidence="4">
    <location>
        <begin position="4"/>
        <end position="107"/>
    </location>
</feature>
<dbReference type="InterPro" id="IPR001310">
    <property type="entry name" value="Histidine_triad_HIT"/>
</dbReference>
<dbReference type="EMBL" id="CP014544">
    <property type="protein sequence ID" value="AMO68589.1"/>
    <property type="molecule type" value="Genomic_DNA"/>
</dbReference>
<dbReference type="PROSITE" id="PS51084">
    <property type="entry name" value="HIT_2"/>
    <property type="match status" value="1"/>
</dbReference>
<evidence type="ECO:0000313" key="6">
    <source>
        <dbReference type="Proteomes" id="UP000074119"/>
    </source>
</evidence>
<dbReference type="GO" id="GO:0009117">
    <property type="term" value="P:nucleotide metabolic process"/>
    <property type="evidence" value="ECO:0007669"/>
    <property type="project" value="TreeGrafter"/>
</dbReference>
<dbReference type="Gene3D" id="3.30.428.10">
    <property type="entry name" value="HIT-like"/>
    <property type="match status" value="1"/>
</dbReference>
<reference evidence="5 6" key="1">
    <citation type="submission" date="2015-12" db="EMBL/GenBank/DDBJ databases">
        <authorList>
            <person name="Shamseldin A."/>
            <person name="Moawad H."/>
            <person name="Abd El-Rahim W.M."/>
            <person name="Sadowsky M.J."/>
        </authorList>
    </citation>
    <scope>NUCLEOTIDE SEQUENCE [LARGE SCALE GENOMIC DNA]</scope>
    <source>
        <strain evidence="5 6">SM2</strain>
    </source>
</reference>
<dbReference type="KEGG" id="zal:AZF00_09890"/>
<keyword evidence="5" id="KW-0378">Hydrolase</keyword>
<feature type="short sequence motif" description="Histidine triad motif" evidence="2 3">
    <location>
        <begin position="91"/>
        <end position="95"/>
    </location>
</feature>
<gene>
    <name evidence="5" type="ORF">AZF00_09890</name>
</gene>
<dbReference type="PANTHER" id="PTHR46648">
    <property type="entry name" value="HIT FAMILY PROTEIN 1"/>
    <property type="match status" value="1"/>
</dbReference>
<dbReference type="Pfam" id="PF01230">
    <property type="entry name" value="HIT"/>
    <property type="match status" value="1"/>
</dbReference>
<evidence type="ECO:0000256" key="2">
    <source>
        <dbReference type="PIRSR" id="PIRSR601310-3"/>
    </source>
</evidence>
<dbReference type="AlphaFoldDB" id="A0A127M5V2"/>
<evidence type="ECO:0000259" key="4">
    <source>
        <dbReference type="PROSITE" id="PS51084"/>
    </source>
</evidence>
<dbReference type="STRING" id="1470434.AZF00_09890"/>
<dbReference type="PANTHER" id="PTHR46648:SF1">
    <property type="entry name" value="ADENOSINE 5'-MONOPHOSPHORAMIDASE HNT1"/>
    <property type="match status" value="1"/>
</dbReference>
<feature type="active site" description="Tele-AMP-histidine intermediate" evidence="1">
    <location>
        <position position="93"/>
    </location>
</feature>
<evidence type="ECO:0000256" key="1">
    <source>
        <dbReference type="PIRSR" id="PIRSR601310-1"/>
    </source>
</evidence>
<organism evidence="5 6">
    <name type="scientific">Zhongshania aliphaticivorans</name>
    <dbReference type="NCBI Taxonomy" id="1470434"/>
    <lineage>
        <taxon>Bacteria</taxon>
        <taxon>Pseudomonadati</taxon>
        <taxon>Pseudomonadota</taxon>
        <taxon>Gammaproteobacteria</taxon>
        <taxon>Cellvibrionales</taxon>
        <taxon>Spongiibacteraceae</taxon>
        <taxon>Zhongshania</taxon>
    </lineage>
</organism>
<proteinExistence type="predicted"/>
<dbReference type="InterPro" id="IPR036265">
    <property type="entry name" value="HIT-like_sf"/>
</dbReference>
<accession>A0A127M5V2</accession>
<dbReference type="Proteomes" id="UP000074119">
    <property type="component" value="Chromosome"/>
</dbReference>
<dbReference type="SUPFAM" id="SSF54197">
    <property type="entry name" value="HIT-like"/>
    <property type="match status" value="1"/>
</dbReference>
<name>A0A127M5V2_9GAMM</name>